<feature type="non-terminal residue" evidence="11">
    <location>
        <position position="701"/>
    </location>
</feature>
<evidence type="ECO:0000256" key="10">
    <source>
        <dbReference type="SAM" id="MobiDB-lite"/>
    </source>
</evidence>
<evidence type="ECO:0000256" key="8">
    <source>
        <dbReference type="ARBA" id="ARBA00023136"/>
    </source>
</evidence>
<dbReference type="InterPro" id="IPR008428">
    <property type="entry name" value="Chond_GalNAc"/>
</dbReference>
<feature type="transmembrane region" description="Helical" evidence="9">
    <location>
        <begin position="12"/>
        <end position="33"/>
    </location>
</feature>
<dbReference type="GO" id="GO:0032580">
    <property type="term" value="C:Golgi cisterna membrane"/>
    <property type="evidence" value="ECO:0007669"/>
    <property type="project" value="UniProtKB-SubCell"/>
</dbReference>
<dbReference type="FunCoup" id="A7RUU6">
    <property type="interactions" value="236"/>
</dbReference>
<dbReference type="EC" id="2.4.1.-" evidence="9"/>
<evidence type="ECO:0000256" key="2">
    <source>
        <dbReference type="ARBA" id="ARBA00009239"/>
    </source>
</evidence>
<evidence type="ECO:0000256" key="1">
    <source>
        <dbReference type="ARBA" id="ARBA00004447"/>
    </source>
</evidence>
<keyword evidence="7 9" id="KW-0333">Golgi apparatus</keyword>
<keyword evidence="4 9" id="KW-0812">Transmembrane</keyword>
<gene>
    <name evidence="11" type="ORF">NEMVEDRAFT_v1g94211</name>
</gene>
<sequence length="701" mass="81363">MKSSRPWIRFRSLTPAIIGVSLGFALSMLYIPVVEQQCLFDMEESQVYVVGKDDKSWNWASKEERKTTPSPTAKTDPISHTTVAPKETHFNYGLRPYYVASELGHRDKLLVGVLTTEDQLDTFALAINNTWGPDLPSLIFFIPYSRDVEFHEKYTKILGFPVVQLDIDSEEETVPQLRTSFKMFKYMHDHYINNYDWFFRAEHDMYLKADKLLEFLSSVNSSEDNYIGHPAAVSYRNQDTAYNNDLYRYEHYCLGGGGVALSRTTLLKLVPNLDTCIEESLTESEDVELGRCLYNNIGVQCTWSYEVCSPNRKFHYLEFHNFQIPKDLSIPDILKDRRVLHATSIHPIRTPSVMYHVHRYFTELELNKTFVETRSLQTSIRDLLPLLPEEKHPSWPLGFQFPFQPKSRFEVIEWQYFTEHASYGFTEVNPEVKLEGDYKKDVHEVVSTAYKMLSRESPHEKKWLINGYRRVDPRRGAEYILDIGLKGGDGNEEHRRVHMLRPFTKVESIQMVTATEQRGVHLVVPVGKDDTDRLEKFLQMYQRVCLQTGENVVLLTVFVNVRGSGEDGHAPEKFAEEKALIARYKQKFTWAQLPWIQIGVQHNSLTLLADIVTMKLPSNALIFLTTLGVEFTVGFLNRCRVNALSGQQVFFPVPFAYYDTDIVFNQNRVPDVLPLHRDMGHWDTDSYNLVCFNNKDYKENR</sequence>
<comment type="similarity">
    <text evidence="2 9">Belongs to the chondroitin N-acetylgalactosaminyltransferase family.</text>
</comment>
<dbReference type="PANTHER" id="PTHR12369">
    <property type="entry name" value="CHONDROITIN SYNTHASE"/>
    <property type="match status" value="1"/>
</dbReference>
<keyword evidence="8 9" id="KW-0472">Membrane</keyword>
<dbReference type="eggNOG" id="KOG3708">
    <property type="taxonomic scope" value="Eukaryota"/>
</dbReference>
<evidence type="ECO:0000313" key="12">
    <source>
        <dbReference type="Proteomes" id="UP000001593"/>
    </source>
</evidence>
<dbReference type="InterPro" id="IPR051227">
    <property type="entry name" value="CS_glycosyltransferase"/>
</dbReference>
<dbReference type="AlphaFoldDB" id="A7RUU6"/>
<dbReference type="Proteomes" id="UP000001593">
    <property type="component" value="Unassembled WGS sequence"/>
</dbReference>
<dbReference type="PANTHER" id="PTHR12369:SF13">
    <property type="entry name" value="HEXOSYLTRANSFERASE"/>
    <property type="match status" value="1"/>
</dbReference>
<comment type="subcellular location">
    <subcellularLocation>
        <location evidence="1 9">Golgi apparatus</location>
        <location evidence="1 9">Golgi stack membrane</location>
        <topology evidence="1 9">Single-pass type II membrane protein</topology>
    </subcellularLocation>
</comment>
<dbReference type="Gene3D" id="3.90.550.50">
    <property type="match status" value="1"/>
</dbReference>
<proteinExistence type="inferred from homology"/>
<dbReference type="STRING" id="45351.A7RUU6"/>
<evidence type="ECO:0000256" key="3">
    <source>
        <dbReference type="ARBA" id="ARBA00022679"/>
    </source>
</evidence>
<name>A7RUU6_NEMVE</name>
<evidence type="ECO:0000256" key="6">
    <source>
        <dbReference type="ARBA" id="ARBA00022989"/>
    </source>
</evidence>
<reference evidence="11 12" key="1">
    <citation type="journal article" date="2007" name="Science">
        <title>Sea anemone genome reveals ancestral eumetazoan gene repertoire and genomic organization.</title>
        <authorList>
            <person name="Putnam N.H."/>
            <person name="Srivastava M."/>
            <person name="Hellsten U."/>
            <person name="Dirks B."/>
            <person name="Chapman J."/>
            <person name="Salamov A."/>
            <person name="Terry A."/>
            <person name="Shapiro H."/>
            <person name="Lindquist E."/>
            <person name="Kapitonov V.V."/>
            <person name="Jurka J."/>
            <person name="Genikhovich G."/>
            <person name="Grigoriev I.V."/>
            <person name="Lucas S.M."/>
            <person name="Steele R.E."/>
            <person name="Finnerty J.R."/>
            <person name="Technau U."/>
            <person name="Martindale M.Q."/>
            <person name="Rokhsar D.S."/>
        </authorList>
    </citation>
    <scope>NUCLEOTIDE SEQUENCE [LARGE SCALE GENOMIC DNA]</scope>
    <source>
        <strain evidence="12">CH2 X CH6</strain>
    </source>
</reference>
<accession>A7RUU6</accession>
<dbReference type="GO" id="GO:0047238">
    <property type="term" value="F:glucuronosyl-N-acetylgalactosaminyl-proteoglycan 4-beta-N-acetylgalactosaminyltransferase activity"/>
    <property type="evidence" value="ECO:0000318"/>
    <property type="project" value="GO_Central"/>
</dbReference>
<evidence type="ECO:0000256" key="7">
    <source>
        <dbReference type="ARBA" id="ARBA00023034"/>
    </source>
</evidence>
<protein>
    <recommendedName>
        <fullName evidence="9">Hexosyltransferase</fullName>
        <ecNumber evidence="9">2.4.1.-</ecNumber>
    </recommendedName>
</protein>
<dbReference type="HOGENOM" id="CLU_016244_1_0_1"/>
<dbReference type="OMA" id="WIQIGVQ"/>
<organism evidence="11 12">
    <name type="scientific">Nematostella vectensis</name>
    <name type="common">Starlet sea anemone</name>
    <dbReference type="NCBI Taxonomy" id="45351"/>
    <lineage>
        <taxon>Eukaryota</taxon>
        <taxon>Metazoa</taxon>
        <taxon>Cnidaria</taxon>
        <taxon>Anthozoa</taxon>
        <taxon>Hexacorallia</taxon>
        <taxon>Actiniaria</taxon>
        <taxon>Edwardsiidae</taxon>
        <taxon>Nematostella</taxon>
    </lineage>
</organism>
<keyword evidence="3 9" id="KW-0808">Transferase</keyword>
<dbReference type="InParanoid" id="A7RUU6"/>
<evidence type="ECO:0000313" key="11">
    <source>
        <dbReference type="EMBL" id="EDO44753.1"/>
    </source>
</evidence>
<dbReference type="EMBL" id="DS469541">
    <property type="protein sequence ID" value="EDO44753.1"/>
    <property type="molecule type" value="Genomic_DNA"/>
</dbReference>
<feature type="compositionally biased region" description="Polar residues" evidence="10">
    <location>
        <begin position="68"/>
        <end position="80"/>
    </location>
</feature>
<evidence type="ECO:0000256" key="5">
    <source>
        <dbReference type="ARBA" id="ARBA00022968"/>
    </source>
</evidence>
<evidence type="ECO:0000256" key="9">
    <source>
        <dbReference type="RuleBase" id="RU364016"/>
    </source>
</evidence>
<keyword evidence="6 9" id="KW-1133">Transmembrane helix</keyword>
<evidence type="ECO:0000256" key="4">
    <source>
        <dbReference type="ARBA" id="ARBA00022692"/>
    </source>
</evidence>
<dbReference type="PhylomeDB" id="A7RUU6"/>
<feature type="region of interest" description="Disordered" evidence="10">
    <location>
        <begin position="60"/>
        <end position="80"/>
    </location>
</feature>
<keyword evidence="12" id="KW-1185">Reference proteome</keyword>
<dbReference type="Pfam" id="PF05679">
    <property type="entry name" value="CHGN"/>
    <property type="match status" value="1"/>
</dbReference>
<dbReference type="GO" id="GO:0050650">
    <property type="term" value="P:chondroitin sulfate proteoglycan biosynthetic process"/>
    <property type="evidence" value="ECO:0000318"/>
    <property type="project" value="GO_Central"/>
</dbReference>
<keyword evidence="5 9" id="KW-0735">Signal-anchor</keyword>